<dbReference type="InterPro" id="IPR054485">
    <property type="entry name" value="FlK-like_dom"/>
</dbReference>
<organism evidence="2 3">
    <name type="scientific">Melissococcus plutonius (strain ATCC 35311 / DSM 29964 / CIP 104052 / LMG 20360 / NCIMB 702443)</name>
    <dbReference type="NCBI Taxonomy" id="940190"/>
    <lineage>
        <taxon>Bacteria</taxon>
        <taxon>Bacillati</taxon>
        <taxon>Bacillota</taxon>
        <taxon>Bacilli</taxon>
        <taxon>Lactobacillales</taxon>
        <taxon>Enterococcaceae</taxon>
        <taxon>Melissococcus</taxon>
    </lineage>
</organism>
<protein>
    <recommendedName>
        <fullName evidence="1">Fluoroacetyl-CoA-specific thioesterase-like domain-containing protein</fullName>
    </recommendedName>
</protein>
<gene>
    <name evidence="2" type="ordered locus">MPTP_1069</name>
</gene>
<reference evidence="2 3" key="1">
    <citation type="journal article" date="2011" name="J. Bacteriol.">
        <title>Complete genome sequence of Melissococcus plutonius ATCC 35311.</title>
        <authorList>
            <person name="Okumura K."/>
            <person name="Arai R."/>
            <person name="Okura M."/>
            <person name="Kirikae T."/>
            <person name="Takamatsu D."/>
            <person name="Osaki M."/>
            <person name="Miyoshi-Akiyama T."/>
        </authorList>
    </citation>
    <scope>NUCLEOTIDE SEQUENCE [LARGE SCALE GENOMIC DNA]</scope>
    <source>
        <strain evidence="3">ATCC 35311 / CIP 104052 / LMG 20360 / NCIMB 702443</strain>
    </source>
</reference>
<dbReference type="Gene3D" id="3.10.129.10">
    <property type="entry name" value="Hotdog Thioesterase"/>
    <property type="match status" value="1"/>
</dbReference>
<feature type="domain" description="Fluoroacetyl-CoA-specific thioesterase-like" evidence="1">
    <location>
        <begin position="9"/>
        <end position="109"/>
    </location>
</feature>
<proteinExistence type="predicted"/>
<dbReference type="InterPro" id="IPR029069">
    <property type="entry name" value="HotDog_dom_sf"/>
</dbReference>
<dbReference type="Proteomes" id="UP000008456">
    <property type="component" value="Chromosome"/>
</dbReference>
<dbReference type="KEGG" id="mps:MPTP_1069"/>
<keyword evidence="3" id="KW-1185">Reference proteome</keyword>
<dbReference type="EMBL" id="AP012200">
    <property type="protein sequence ID" value="BAK21523.1"/>
    <property type="molecule type" value="Genomic_DNA"/>
</dbReference>
<dbReference type="SUPFAM" id="SSF54637">
    <property type="entry name" value="Thioesterase/thiol ester dehydrase-isomerase"/>
    <property type="match status" value="1"/>
</dbReference>
<dbReference type="OrthoDB" id="6902891at2"/>
<evidence type="ECO:0000259" key="1">
    <source>
        <dbReference type="Pfam" id="PF22636"/>
    </source>
</evidence>
<dbReference type="InterPro" id="IPR025540">
    <property type="entry name" value="FlK"/>
</dbReference>
<name>F3YAJ5_MELPT</name>
<dbReference type="AlphaFoldDB" id="F3YAJ5"/>
<dbReference type="RefSeq" id="WP_013773961.1">
    <property type="nucleotide sequence ID" value="NC_015516.1"/>
</dbReference>
<evidence type="ECO:0000313" key="2">
    <source>
        <dbReference type="EMBL" id="BAK21523.1"/>
    </source>
</evidence>
<dbReference type="Pfam" id="PF22636">
    <property type="entry name" value="FlK"/>
    <property type="match status" value="1"/>
</dbReference>
<reference key="2">
    <citation type="submission" date="2011-04" db="EMBL/GenBank/DDBJ databases">
        <title>Whole genome sequence of Melissococcus plutonius ATCC 35311.</title>
        <authorList>
            <person name="Okumura K."/>
            <person name="Arai R."/>
            <person name="Osaki M."/>
            <person name="Okura M."/>
            <person name="Kirikae T."/>
            <person name="Takamatsu D."/>
            <person name="Akiyama T."/>
        </authorList>
    </citation>
    <scope>NUCLEOTIDE SEQUENCE</scope>
    <source>
        <strain>ATCC 35311</strain>
    </source>
</reference>
<dbReference type="STRING" id="940190.MPTP_1069"/>
<dbReference type="HOGENOM" id="CLU_119426_3_0_9"/>
<dbReference type="PANTHER" id="PTHR36934">
    <property type="entry name" value="BLR0278 PROTEIN"/>
    <property type="match status" value="1"/>
</dbReference>
<sequence>MIFSKEYLVNEKDTAKEMRSGDLEVLATPKVVAMVENTAKDYLNNKLSEYETSVGIAIELNHLKPSMVGAVIQVKLLEISQNKNKTYFQFEVYENQCLIAKGTHTRATVITQDFLTNLEKK</sequence>
<accession>F3YAJ5</accession>
<evidence type="ECO:0000313" key="3">
    <source>
        <dbReference type="Proteomes" id="UP000008456"/>
    </source>
</evidence>
<dbReference type="PANTHER" id="PTHR36934:SF1">
    <property type="entry name" value="THIOESTERASE DOMAIN-CONTAINING PROTEIN"/>
    <property type="match status" value="1"/>
</dbReference>